<dbReference type="GO" id="GO:0007526">
    <property type="term" value="P:larval somatic muscle development"/>
    <property type="evidence" value="ECO:0007669"/>
    <property type="project" value="UniProtKB-ARBA"/>
</dbReference>
<dbReference type="GO" id="GO:0008406">
    <property type="term" value="P:gonad development"/>
    <property type="evidence" value="ECO:0007669"/>
    <property type="project" value="UniProtKB-ARBA"/>
</dbReference>
<dbReference type="Gene3D" id="3.30.710.10">
    <property type="entry name" value="Potassium Channel Kv1.1, Chain A"/>
    <property type="match status" value="1"/>
</dbReference>
<evidence type="ECO:0000256" key="4">
    <source>
        <dbReference type="ARBA" id="ARBA00022902"/>
    </source>
</evidence>
<comment type="function">
    <text evidence="8">Putative transcription factor required for axon growth and guidance in the central and peripheral nervous systems. Repels CNS axons away from the midline by promoting the expression of the midline repellent sli and its receptor robo.</text>
</comment>
<name>A0A0L7KZT0_OPEBR</name>
<reference evidence="10 11" key="1">
    <citation type="journal article" date="2015" name="Genome Biol. Evol.">
        <title>The genome of winter moth (Operophtera brumata) provides a genomic perspective on sexual dimorphism and phenology.</title>
        <authorList>
            <person name="Derks M.F."/>
            <person name="Smit S."/>
            <person name="Salis L."/>
            <person name="Schijlen E."/>
            <person name="Bossers A."/>
            <person name="Mateman C."/>
            <person name="Pijl A.S."/>
            <person name="de Ridder D."/>
            <person name="Groenen M.A."/>
            <person name="Visser M.E."/>
            <person name="Megens H.J."/>
        </authorList>
    </citation>
    <scope>NUCLEOTIDE SEQUENCE [LARGE SCALE GENOMIC DNA]</scope>
    <source>
        <strain evidence="10">WM2013NL</strain>
        <tissue evidence="10">Head and thorax</tissue>
    </source>
</reference>
<accession>A0A0L7KZT0</accession>
<dbReference type="PANTHER" id="PTHR23110">
    <property type="entry name" value="BTB DOMAIN TRANSCRIPTION FACTOR"/>
    <property type="match status" value="1"/>
</dbReference>
<dbReference type="Proteomes" id="UP000037510">
    <property type="component" value="Unassembled WGS sequence"/>
</dbReference>
<keyword evidence="4" id="KW-0524">Neurogenesis</keyword>
<proteinExistence type="predicted"/>
<keyword evidence="5" id="KW-0805">Transcription regulation</keyword>
<dbReference type="PROSITE" id="PS50097">
    <property type="entry name" value="BTB"/>
    <property type="match status" value="1"/>
</dbReference>
<keyword evidence="11" id="KW-1185">Reference proteome</keyword>
<dbReference type="GO" id="GO:0035167">
    <property type="term" value="P:larval lymph gland hemopoiesis"/>
    <property type="evidence" value="ECO:0007669"/>
    <property type="project" value="UniProtKB-ARBA"/>
</dbReference>
<gene>
    <name evidence="10" type="ORF">OBRU01_17803</name>
</gene>
<evidence type="ECO:0000256" key="3">
    <source>
        <dbReference type="ARBA" id="ARBA00022782"/>
    </source>
</evidence>
<dbReference type="AlphaFoldDB" id="A0A0L7KZT0"/>
<dbReference type="GO" id="GO:0045476">
    <property type="term" value="P:nurse cell apoptotic process"/>
    <property type="evidence" value="ECO:0007669"/>
    <property type="project" value="UniProtKB-ARBA"/>
</dbReference>
<evidence type="ECO:0000259" key="9">
    <source>
        <dbReference type="PROSITE" id="PS50097"/>
    </source>
</evidence>
<dbReference type="EMBL" id="JTDY01003965">
    <property type="protein sequence ID" value="KOB68768.1"/>
    <property type="molecule type" value="Genomic_DNA"/>
</dbReference>
<evidence type="ECO:0000256" key="1">
    <source>
        <dbReference type="ARBA" id="ARBA00004123"/>
    </source>
</evidence>
<dbReference type="InterPro" id="IPR000210">
    <property type="entry name" value="BTB/POZ_dom"/>
</dbReference>
<keyword evidence="7" id="KW-0539">Nucleus</keyword>
<dbReference type="GO" id="GO:0045467">
    <property type="term" value="P:R7 cell development"/>
    <property type="evidence" value="ECO:0007669"/>
    <property type="project" value="UniProtKB-ARBA"/>
</dbReference>
<comment type="subcellular location">
    <subcellularLocation>
        <location evidence="1">Nucleus</location>
    </subcellularLocation>
</comment>
<evidence type="ECO:0000256" key="7">
    <source>
        <dbReference type="ARBA" id="ARBA00023242"/>
    </source>
</evidence>
<feature type="domain" description="BTB" evidence="9">
    <location>
        <begin position="31"/>
        <end position="78"/>
    </location>
</feature>
<organism evidence="10 11">
    <name type="scientific">Operophtera brumata</name>
    <name type="common">Winter moth</name>
    <name type="synonym">Phalaena brumata</name>
    <dbReference type="NCBI Taxonomy" id="104452"/>
    <lineage>
        <taxon>Eukaryota</taxon>
        <taxon>Metazoa</taxon>
        <taxon>Ecdysozoa</taxon>
        <taxon>Arthropoda</taxon>
        <taxon>Hexapoda</taxon>
        <taxon>Insecta</taxon>
        <taxon>Pterygota</taxon>
        <taxon>Neoptera</taxon>
        <taxon>Endopterygota</taxon>
        <taxon>Lepidoptera</taxon>
        <taxon>Glossata</taxon>
        <taxon>Ditrysia</taxon>
        <taxon>Geometroidea</taxon>
        <taxon>Geometridae</taxon>
        <taxon>Larentiinae</taxon>
        <taxon>Operophtera</taxon>
    </lineage>
</organism>
<evidence type="ECO:0000313" key="11">
    <source>
        <dbReference type="Proteomes" id="UP000037510"/>
    </source>
</evidence>
<sequence length="78" mass="8372">MAQSQFSLAWDSYKSNICSGFSALQQNGEFVDMTLAADGHLVKVHQVLVALASPYLKDMIASAAPCSHPVIYLNVSAL</sequence>
<dbReference type="GO" id="GO:0005634">
    <property type="term" value="C:nucleus"/>
    <property type="evidence" value="ECO:0007669"/>
    <property type="project" value="UniProtKB-SubCell"/>
</dbReference>
<dbReference type="GO" id="GO:0006357">
    <property type="term" value="P:regulation of transcription by RNA polymerase II"/>
    <property type="evidence" value="ECO:0007669"/>
    <property type="project" value="TreeGrafter"/>
</dbReference>
<dbReference type="InterPro" id="IPR051095">
    <property type="entry name" value="Dros_DevTransReg"/>
</dbReference>
<evidence type="ECO:0000256" key="8">
    <source>
        <dbReference type="ARBA" id="ARBA00037382"/>
    </source>
</evidence>
<dbReference type="PANTHER" id="PTHR23110:SF111">
    <property type="entry name" value="LONGITUDINALS LACKING PROTEIN, ISOFORMS F_I_K_T"/>
    <property type="match status" value="1"/>
</dbReference>
<evidence type="ECO:0000256" key="2">
    <source>
        <dbReference type="ARBA" id="ARBA00022473"/>
    </source>
</evidence>
<evidence type="ECO:0000256" key="5">
    <source>
        <dbReference type="ARBA" id="ARBA00023015"/>
    </source>
</evidence>
<keyword evidence="6" id="KW-0804">Transcription</keyword>
<comment type="caution">
    <text evidence="10">The sequence shown here is derived from an EMBL/GenBank/DDBJ whole genome shotgun (WGS) entry which is preliminary data.</text>
</comment>
<protein>
    <submittedName>
        <fullName evidence="10">Mod(Mdg4) protein</fullName>
    </submittedName>
</protein>
<keyword evidence="2" id="KW-0217">Developmental protein</keyword>
<dbReference type="InterPro" id="IPR011333">
    <property type="entry name" value="SKP1/BTB/POZ_sf"/>
</dbReference>
<evidence type="ECO:0000256" key="6">
    <source>
        <dbReference type="ARBA" id="ARBA00023163"/>
    </source>
</evidence>
<dbReference type="Pfam" id="PF00651">
    <property type="entry name" value="BTB"/>
    <property type="match status" value="1"/>
</dbReference>
<dbReference type="GO" id="GO:0016199">
    <property type="term" value="P:axon midline choice point recognition"/>
    <property type="evidence" value="ECO:0007669"/>
    <property type="project" value="UniProtKB-ARBA"/>
</dbReference>
<dbReference type="STRING" id="104452.A0A0L7KZT0"/>
<dbReference type="GO" id="GO:0007464">
    <property type="term" value="P:R3/R4 cell fate commitment"/>
    <property type="evidence" value="ECO:0007669"/>
    <property type="project" value="UniProtKB-ARBA"/>
</dbReference>
<dbReference type="SUPFAM" id="SSF54695">
    <property type="entry name" value="POZ domain"/>
    <property type="match status" value="1"/>
</dbReference>
<evidence type="ECO:0000313" key="10">
    <source>
        <dbReference type="EMBL" id="KOB68768.1"/>
    </source>
</evidence>
<dbReference type="GO" id="GO:0048813">
    <property type="term" value="P:dendrite morphogenesis"/>
    <property type="evidence" value="ECO:0007669"/>
    <property type="project" value="UniProtKB-ARBA"/>
</dbReference>
<keyword evidence="3" id="KW-0221">Differentiation</keyword>